<name>A0A0J8U695_9MYCO</name>
<comment type="caution">
    <text evidence="2">The sequence shown here is derived from an EMBL/GenBank/DDBJ whole genome shotgun (WGS) entry which is preliminary data.</text>
</comment>
<keyword evidence="1" id="KW-0472">Membrane</keyword>
<organism evidence="2 3">
    <name type="scientific">Mycolicibacterium conceptionense</name>
    <dbReference type="NCBI Taxonomy" id="451644"/>
    <lineage>
        <taxon>Bacteria</taxon>
        <taxon>Bacillati</taxon>
        <taxon>Actinomycetota</taxon>
        <taxon>Actinomycetes</taxon>
        <taxon>Mycobacteriales</taxon>
        <taxon>Mycobacteriaceae</taxon>
        <taxon>Mycolicibacterium</taxon>
    </lineage>
</organism>
<dbReference type="Proteomes" id="UP000037594">
    <property type="component" value="Unassembled WGS sequence"/>
</dbReference>
<accession>A0A0J8U695</accession>
<feature type="transmembrane region" description="Helical" evidence="1">
    <location>
        <begin position="21"/>
        <end position="40"/>
    </location>
</feature>
<sequence length="188" mass="19902">MSENTPTVTIHTPGGSDKESWVVSGGAAVALAFLALRAYVRDRTTEVVCRAPGVDYWDCWDDNHSSGYDAIHTIATGAGIGSGTFIFVVGVLSLPLSTLAGVRRWGPSSITTFVLLAVLALALPTPGPEYLDPIRRLLIGAVALSAVAYTVIATVSRRSETSRVAVGDRVEAAQLPDEHTNHDRKVTS</sequence>
<dbReference type="RefSeq" id="WP_048896226.1">
    <property type="nucleotide sequence ID" value="NZ_LFOD01000025.1"/>
</dbReference>
<evidence type="ECO:0000313" key="3">
    <source>
        <dbReference type="Proteomes" id="UP000037594"/>
    </source>
</evidence>
<reference evidence="2 3" key="1">
    <citation type="submission" date="2015-06" db="EMBL/GenBank/DDBJ databases">
        <title>Genome sequence of Mycobacterium conceptionense strain MLE.</title>
        <authorList>
            <person name="Greninger A.L."/>
            <person name="Cunningham G."/>
            <person name="Chiu C.Y."/>
            <person name="Miller S."/>
        </authorList>
    </citation>
    <scope>NUCLEOTIDE SEQUENCE [LARGE SCALE GENOMIC DNA]</scope>
    <source>
        <strain evidence="2 3">MLE</strain>
    </source>
</reference>
<dbReference type="AlphaFoldDB" id="A0A0J8U695"/>
<proteinExistence type="predicted"/>
<keyword evidence="1" id="KW-0812">Transmembrane</keyword>
<evidence type="ECO:0000256" key="1">
    <source>
        <dbReference type="SAM" id="Phobius"/>
    </source>
</evidence>
<protein>
    <submittedName>
        <fullName evidence="2">Uncharacterized protein</fullName>
    </submittedName>
</protein>
<gene>
    <name evidence="2" type="ORF">ACT17_23025</name>
</gene>
<feature type="transmembrane region" description="Helical" evidence="1">
    <location>
        <begin position="137"/>
        <end position="155"/>
    </location>
</feature>
<feature type="transmembrane region" description="Helical" evidence="1">
    <location>
        <begin position="70"/>
        <end position="93"/>
    </location>
</feature>
<feature type="transmembrane region" description="Helical" evidence="1">
    <location>
        <begin position="105"/>
        <end position="125"/>
    </location>
</feature>
<evidence type="ECO:0000313" key="2">
    <source>
        <dbReference type="EMBL" id="KMV15965.1"/>
    </source>
</evidence>
<dbReference type="EMBL" id="LFOD01000025">
    <property type="protein sequence ID" value="KMV15965.1"/>
    <property type="molecule type" value="Genomic_DNA"/>
</dbReference>
<keyword evidence="1" id="KW-1133">Transmembrane helix</keyword>
<dbReference type="PATRIC" id="fig|451644.5.peg.4755"/>